<keyword evidence="4" id="KW-0411">Iron-sulfur</keyword>
<comment type="caution">
    <text evidence="6">The sequence shown here is derived from an EMBL/GenBank/DDBJ whole genome shotgun (WGS) entry which is preliminary data.</text>
</comment>
<evidence type="ECO:0000313" key="7">
    <source>
        <dbReference type="Proteomes" id="UP000037660"/>
    </source>
</evidence>
<dbReference type="GO" id="GO:0046872">
    <property type="term" value="F:metal ion binding"/>
    <property type="evidence" value="ECO:0007669"/>
    <property type="project" value="UniProtKB-KW"/>
</dbReference>
<dbReference type="PROSITE" id="PS51296">
    <property type="entry name" value="RIESKE"/>
    <property type="match status" value="1"/>
</dbReference>
<evidence type="ECO:0000256" key="4">
    <source>
        <dbReference type="ARBA" id="ARBA00023014"/>
    </source>
</evidence>
<name>A0A0K8NT67_PISS1</name>
<dbReference type="CDD" id="cd03467">
    <property type="entry name" value="Rieske"/>
    <property type="match status" value="1"/>
</dbReference>
<dbReference type="PANTHER" id="PTHR40261">
    <property type="match status" value="1"/>
</dbReference>
<dbReference type="OrthoDB" id="9794779at2"/>
<evidence type="ECO:0000259" key="5">
    <source>
        <dbReference type="PROSITE" id="PS51296"/>
    </source>
</evidence>
<dbReference type="AlphaFoldDB" id="A0A0K8NT67"/>
<evidence type="ECO:0000256" key="1">
    <source>
        <dbReference type="ARBA" id="ARBA00022714"/>
    </source>
</evidence>
<evidence type="ECO:0000256" key="3">
    <source>
        <dbReference type="ARBA" id="ARBA00023004"/>
    </source>
</evidence>
<dbReference type="STRING" id="1547922.ISF6_0047"/>
<keyword evidence="7" id="KW-1185">Reference proteome</keyword>
<dbReference type="InterPro" id="IPR036922">
    <property type="entry name" value="Rieske_2Fe-2S_sf"/>
</dbReference>
<reference evidence="7" key="1">
    <citation type="submission" date="2015-07" db="EMBL/GenBank/DDBJ databases">
        <title>Discovery of a poly(ethylene terephthalate assimilation.</title>
        <authorList>
            <person name="Yoshida S."/>
            <person name="Hiraga K."/>
            <person name="Takehana T."/>
            <person name="Taniguchi I."/>
            <person name="Yamaji H."/>
            <person name="Maeda Y."/>
            <person name="Toyohara K."/>
            <person name="Miyamoto K."/>
            <person name="Kimura Y."/>
            <person name="Oda K."/>
        </authorList>
    </citation>
    <scope>NUCLEOTIDE SEQUENCE [LARGE SCALE GENOMIC DNA]</scope>
    <source>
        <strain evidence="7">NBRC 110686 / TISTR 2288 / 201-F6</strain>
    </source>
</reference>
<dbReference type="Gene3D" id="2.102.10.10">
    <property type="entry name" value="Rieske [2Fe-2S] iron-sulphur domain"/>
    <property type="match status" value="1"/>
</dbReference>
<organism evidence="6 7">
    <name type="scientific">Piscinibacter sakaiensis</name>
    <name type="common">Ideonella sakaiensis</name>
    <dbReference type="NCBI Taxonomy" id="1547922"/>
    <lineage>
        <taxon>Bacteria</taxon>
        <taxon>Pseudomonadati</taxon>
        <taxon>Pseudomonadota</taxon>
        <taxon>Betaproteobacteria</taxon>
        <taxon>Burkholderiales</taxon>
        <taxon>Sphaerotilaceae</taxon>
        <taxon>Piscinibacter</taxon>
    </lineage>
</organism>
<protein>
    <submittedName>
        <fullName evidence="6">Ferredoxin subunit of nitrite reductase</fullName>
    </submittedName>
</protein>
<evidence type="ECO:0000313" key="6">
    <source>
        <dbReference type="EMBL" id="GAP33601.1"/>
    </source>
</evidence>
<feature type="domain" description="Rieske" evidence="5">
    <location>
        <begin position="15"/>
        <end position="120"/>
    </location>
</feature>
<keyword evidence="3" id="KW-0408">Iron</keyword>
<proteinExistence type="predicted"/>
<dbReference type="EMBL" id="BBYR01000001">
    <property type="protein sequence ID" value="GAP33601.1"/>
    <property type="molecule type" value="Genomic_DNA"/>
</dbReference>
<dbReference type="Pfam" id="PF00355">
    <property type="entry name" value="Rieske"/>
    <property type="match status" value="1"/>
</dbReference>
<keyword evidence="2" id="KW-0479">Metal-binding</keyword>
<dbReference type="SUPFAM" id="SSF50022">
    <property type="entry name" value="ISP domain"/>
    <property type="match status" value="1"/>
</dbReference>
<dbReference type="InterPro" id="IPR017941">
    <property type="entry name" value="Rieske_2Fe-2S"/>
</dbReference>
<dbReference type="GO" id="GO:0051537">
    <property type="term" value="F:2 iron, 2 sulfur cluster binding"/>
    <property type="evidence" value="ECO:0007669"/>
    <property type="project" value="UniProtKB-KW"/>
</dbReference>
<dbReference type="PANTHER" id="PTHR40261:SF1">
    <property type="entry name" value="RIESKE DOMAIN-CONTAINING PROTEIN"/>
    <property type="match status" value="1"/>
</dbReference>
<evidence type="ECO:0000256" key="2">
    <source>
        <dbReference type="ARBA" id="ARBA00022723"/>
    </source>
</evidence>
<reference evidence="6 7" key="2">
    <citation type="journal article" date="2016" name="Science">
        <title>A bacterium that degrades and assimilates poly(ethylene terephthalate).</title>
        <authorList>
            <person name="Yoshida S."/>
            <person name="Hiraga K."/>
            <person name="Takehana T."/>
            <person name="Taniguchi I."/>
            <person name="Yamaji H."/>
            <person name="Maeda Y."/>
            <person name="Toyohara K."/>
            <person name="Miyamoto K."/>
            <person name="Kimura Y."/>
            <person name="Oda K."/>
        </authorList>
    </citation>
    <scope>NUCLEOTIDE SEQUENCE [LARGE SCALE GENOMIC DNA]</scope>
    <source>
        <strain evidence="7">NBRC 110686 / TISTR 2288 / 201-F6</strain>
    </source>
</reference>
<accession>A0A0K8NT67</accession>
<gene>
    <name evidence="6" type="ORF">ISF6_0047</name>
</gene>
<sequence length="137" mass="15094">MVEAPPGEPPAPREWVCRSEDLVERGKAVLFEVREFRHAVRAFVLRIDGQVVGYLNRCAHVPAEMDWVPGEFLDDSGRYILCAIHGAAYHPADGRCAGGPCGRGRLTALRVEETGGQVYWYPSRDIRPPAPAAESPP</sequence>
<dbReference type="RefSeq" id="WP_054017775.1">
    <property type="nucleotide sequence ID" value="NZ_BBYR01000001.1"/>
</dbReference>
<keyword evidence="1" id="KW-0001">2Fe-2S</keyword>
<dbReference type="Proteomes" id="UP000037660">
    <property type="component" value="Unassembled WGS sequence"/>
</dbReference>